<protein>
    <submittedName>
        <fullName evidence="3">Alpha/beta hydrolase</fullName>
    </submittedName>
</protein>
<dbReference type="SUPFAM" id="SSF53474">
    <property type="entry name" value="alpha/beta-Hydrolases"/>
    <property type="match status" value="1"/>
</dbReference>
<dbReference type="InterPro" id="IPR049492">
    <property type="entry name" value="BD-FAE-like_dom"/>
</dbReference>
<sequence>MPIDRRALLGSLAVAAAPLPPLDKAAPAPPVPSSETIPLWPNFPPGSPVALPDTRLKRVPAGAHREYQLKGVAMPAIHVYRPAVANGIGLIVMPGGGYAYLSVENEGSRIADWYTRHGYTVFVLNYRLPGEGWTNRADAPLQDAQRAIRIVRARAATWQVDPAKVGVIGFSAGGHAAASLATMAGESLYEAIDAADRLPTRPAFVGLLYAVTTMQPFATHSVSRLNLLGPNPSAALVLRRSPVDHVGKDTPPCFLVHALDDGTVPADCSIDWMAACRKAGVPVEAHLIEHGGHGFGLHLPDTNPGSLWPEMFLRWTNRHIA</sequence>
<dbReference type="Proteomes" id="UP001210865">
    <property type="component" value="Chromosome"/>
</dbReference>
<dbReference type="Gene3D" id="3.40.50.1820">
    <property type="entry name" value="alpha/beta hydrolase"/>
    <property type="match status" value="1"/>
</dbReference>
<dbReference type="RefSeq" id="WP_270078770.1">
    <property type="nucleotide sequence ID" value="NZ_CP115174.1"/>
</dbReference>
<feature type="domain" description="BD-FAE-like" evidence="2">
    <location>
        <begin position="90"/>
        <end position="270"/>
    </location>
</feature>
<dbReference type="InterPro" id="IPR050300">
    <property type="entry name" value="GDXG_lipolytic_enzyme"/>
</dbReference>
<dbReference type="PANTHER" id="PTHR48081:SF6">
    <property type="entry name" value="PEPTIDASE S9 PROLYL OLIGOPEPTIDASE CATALYTIC DOMAIN-CONTAINING PROTEIN"/>
    <property type="match status" value="1"/>
</dbReference>
<evidence type="ECO:0000313" key="3">
    <source>
        <dbReference type="EMBL" id="WBO24141.1"/>
    </source>
</evidence>
<keyword evidence="4" id="KW-1185">Reference proteome</keyword>
<gene>
    <name evidence="3" type="ORF">PBT88_08545</name>
</gene>
<evidence type="ECO:0000256" key="1">
    <source>
        <dbReference type="ARBA" id="ARBA00022801"/>
    </source>
</evidence>
<evidence type="ECO:0000313" key="4">
    <source>
        <dbReference type="Proteomes" id="UP001210865"/>
    </source>
</evidence>
<name>A0ABY7NXN3_9SPHN</name>
<keyword evidence="1 3" id="KW-0378">Hydrolase</keyword>
<dbReference type="EMBL" id="CP115174">
    <property type="protein sequence ID" value="WBO24141.1"/>
    <property type="molecule type" value="Genomic_DNA"/>
</dbReference>
<proteinExistence type="predicted"/>
<evidence type="ECO:0000259" key="2">
    <source>
        <dbReference type="Pfam" id="PF20434"/>
    </source>
</evidence>
<accession>A0ABY7NXN3</accession>
<dbReference type="GO" id="GO:0016787">
    <property type="term" value="F:hydrolase activity"/>
    <property type="evidence" value="ECO:0007669"/>
    <property type="project" value="UniProtKB-KW"/>
</dbReference>
<organism evidence="3 4">
    <name type="scientific">Sphingomonas abietis</name>
    <dbReference type="NCBI Taxonomy" id="3012344"/>
    <lineage>
        <taxon>Bacteria</taxon>
        <taxon>Pseudomonadati</taxon>
        <taxon>Pseudomonadota</taxon>
        <taxon>Alphaproteobacteria</taxon>
        <taxon>Sphingomonadales</taxon>
        <taxon>Sphingomonadaceae</taxon>
        <taxon>Sphingomonas</taxon>
    </lineage>
</organism>
<dbReference type="Pfam" id="PF20434">
    <property type="entry name" value="BD-FAE"/>
    <property type="match status" value="1"/>
</dbReference>
<dbReference type="InterPro" id="IPR029058">
    <property type="entry name" value="AB_hydrolase_fold"/>
</dbReference>
<dbReference type="PANTHER" id="PTHR48081">
    <property type="entry name" value="AB HYDROLASE SUPERFAMILY PROTEIN C4A8.06C"/>
    <property type="match status" value="1"/>
</dbReference>
<reference evidence="3 4" key="1">
    <citation type="submission" date="2022-12" db="EMBL/GenBank/DDBJ databases">
        <title>Sphingomonas abieness sp. nov., an endophytic bacterium isolated from Abies koreana.</title>
        <authorList>
            <person name="Jiang L."/>
            <person name="Lee J."/>
        </authorList>
    </citation>
    <scope>NUCLEOTIDE SEQUENCE [LARGE SCALE GENOMIC DNA]</scope>
    <source>
        <strain evidence="4">PAMB 00755</strain>
    </source>
</reference>